<dbReference type="GO" id="GO:0005886">
    <property type="term" value="C:plasma membrane"/>
    <property type="evidence" value="ECO:0007669"/>
    <property type="project" value="UniProtKB-SubCell"/>
</dbReference>
<accession>A0A9J6ZP33</accession>
<keyword evidence="6 8" id="KW-1133">Transmembrane helix</keyword>
<feature type="transmembrane region" description="Helical" evidence="8">
    <location>
        <begin position="37"/>
        <end position="58"/>
    </location>
</feature>
<evidence type="ECO:0000256" key="2">
    <source>
        <dbReference type="ARBA" id="ARBA00009773"/>
    </source>
</evidence>
<evidence type="ECO:0000256" key="3">
    <source>
        <dbReference type="ARBA" id="ARBA00022448"/>
    </source>
</evidence>
<keyword evidence="5 8" id="KW-0812">Transmembrane</keyword>
<reference evidence="9" key="2">
    <citation type="submission" date="2022-06" db="EMBL/GenBank/DDBJ databases">
        <title>Xiashengella guii gen. nov. sp. nov., a bacterium isolated form anaerobic digestion tank.</title>
        <authorList>
            <person name="Huang H."/>
        </authorList>
    </citation>
    <scope>NUCLEOTIDE SEQUENCE</scope>
    <source>
        <strain evidence="9">Ai-910</strain>
    </source>
</reference>
<dbReference type="AlphaFoldDB" id="A0A9J6ZP33"/>
<dbReference type="Pfam" id="PF01594">
    <property type="entry name" value="AI-2E_transport"/>
    <property type="match status" value="1"/>
</dbReference>
<evidence type="ECO:0000256" key="6">
    <source>
        <dbReference type="ARBA" id="ARBA00022989"/>
    </source>
</evidence>
<reference evidence="9" key="1">
    <citation type="submission" date="2022-05" db="EMBL/GenBank/DDBJ databases">
        <authorList>
            <person name="Sun X."/>
        </authorList>
    </citation>
    <scope>NUCLEOTIDE SEQUENCE</scope>
    <source>
        <strain evidence="9">Ai-910</strain>
    </source>
</reference>
<dbReference type="PANTHER" id="PTHR21716:SF53">
    <property type="entry name" value="PERMEASE PERM-RELATED"/>
    <property type="match status" value="1"/>
</dbReference>
<evidence type="ECO:0000256" key="1">
    <source>
        <dbReference type="ARBA" id="ARBA00004651"/>
    </source>
</evidence>
<dbReference type="KEGG" id="alkq:M9189_09175"/>
<keyword evidence="10" id="KW-1185">Reference proteome</keyword>
<dbReference type="EMBL" id="CP098400">
    <property type="protein sequence ID" value="URW79024.1"/>
    <property type="molecule type" value="Genomic_DNA"/>
</dbReference>
<keyword evidence="4" id="KW-1003">Cell membrane</keyword>
<dbReference type="InterPro" id="IPR002549">
    <property type="entry name" value="AI-2E-like"/>
</dbReference>
<evidence type="ECO:0000256" key="4">
    <source>
        <dbReference type="ARBA" id="ARBA00022475"/>
    </source>
</evidence>
<name>A0A9J6ZP33_9BACT</name>
<organism evidence="9 10">
    <name type="scientific">Xiashengella succiniciproducens</name>
    <dbReference type="NCBI Taxonomy" id="2949635"/>
    <lineage>
        <taxon>Bacteria</taxon>
        <taxon>Pseudomonadati</taxon>
        <taxon>Bacteroidota</taxon>
        <taxon>Bacteroidia</taxon>
        <taxon>Marinilabiliales</taxon>
        <taxon>Marinilabiliaceae</taxon>
        <taxon>Xiashengella</taxon>
    </lineage>
</organism>
<gene>
    <name evidence="9" type="ORF">M9189_09175</name>
</gene>
<feature type="transmembrane region" description="Helical" evidence="8">
    <location>
        <begin position="270"/>
        <end position="286"/>
    </location>
</feature>
<keyword evidence="7 8" id="KW-0472">Membrane</keyword>
<dbReference type="GO" id="GO:0055085">
    <property type="term" value="P:transmembrane transport"/>
    <property type="evidence" value="ECO:0007669"/>
    <property type="project" value="TreeGrafter"/>
</dbReference>
<feature type="transmembrane region" description="Helical" evidence="8">
    <location>
        <begin position="70"/>
        <end position="88"/>
    </location>
</feature>
<feature type="transmembrane region" description="Helical" evidence="8">
    <location>
        <begin position="235"/>
        <end position="258"/>
    </location>
</feature>
<evidence type="ECO:0000256" key="7">
    <source>
        <dbReference type="ARBA" id="ARBA00023136"/>
    </source>
</evidence>
<proteinExistence type="inferred from homology"/>
<sequence>MSNSPERKFVIPWYLKITTILLGLILLVVIMQQAKSILVPILISGLLAILFSPVASWLEARRVGKTWSALLSLVTMLALIGGVIFFFYNQALRFSADLAGIEERIGELVVVINNFLAEYIDGVVPISVDNIKEVIINQLAKNANILSQGIMATAETLTLLFIIPIYVFLFIFYRRFIIEFFLKAFPNKHETKVTTAIANIRTVVQKYIKGAFIVILILSVLNFTALSIIGIKHALLFAVFAGFLNVIPYVGPIIGSTLPIAYALLTTDSLWYPIAVFASFYVIQTIEGNFLTPKITGSQVSLNPLMTIIALFVGNFIWGLAGMILFVPGLAILKVIFDEIEGMEAYSFLLSTVKGGRRRSLKEQTMIAKLKNVLSMKKNNP</sequence>
<evidence type="ECO:0000256" key="5">
    <source>
        <dbReference type="ARBA" id="ARBA00022692"/>
    </source>
</evidence>
<dbReference type="PANTHER" id="PTHR21716">
    <property type="entry name" value="TRANSMEMBRANE PROTEIN"/>
    <property type="match status" value="1"/>
</dbReference>
<feature type="transmembrane region" description="Helical" evidence="8">
    <location>
        <begin position="306"/>
        <end position="333"/>
    </location>
</feature>
<protein>
    <submittedName>
        <fullName evidence="9">AI-2E family transporter</fullName>
    </submittedName>
</protein>
<evidence type="ECO:0000313" key="9">
    <source>
        <dbReference type="EMBL" id="URW79024.1"/>
    </source>
</evidence>
<feature type="transmembrane region" description="Helical" evidence="8">
    <location>
        <begin position="150"/>
        <end position="173"/>
    </location>
</feature>
<comment type="subcellular location">
    <subcellularLocation>
        <location evidence="1">Cell membrane</location>
        <topology evidence="1">Multi-pass membrane protein</topology>
    </subcellularLocation>
</comment>
<feature type="transmembrane region" description="Helical" evidence="8">
    <location>
        <begin position="210"/>
        <end position="229"/>
    </location>
</feature>
<dbReference type="Proteomes" id="UP001056426">
    <property type="component" value="Chromosome"/>
</dbReference>
<feature type="transmembrane region" description="Helical" evidence="8">
    <location>
        <begin position="12"/>
        <end position="31"/>
    </location>
</feature>
<keyword evidence="3" id="KW-0813">Transport</keyword>
<evidence type="ECO:0000313" key="10">
    <source>
        <dbReference type="Proteomes" id="UP001056426"/>
    </source>
</evidence>
<evidence type="ECO:0000256" key="8">
    <source>
        <dbReference type="SAM" id="Phobius"/>
    </source>
</evidence>
<comment type="similarity">
    <text evidence="2">Belongs to the autoinducer-2 exporter (AI-2E) (TC 2.A.86) family.</text>
</comment>
<dbReference type="RefSeq" id="WP_250722583.1">
    <property type="nucleotide sequence ID" value="NZ_CP098400.1"/>
</dbReference>